<keyword evidence="1" id="KW-1133">Transmembrane helix</keyword>
<feature type="transmembrane region" description="Helical" evidence="1">
    <location>
        <begin position="40"/>
        <end position="61"/>
    </location>
</feature>
<dbReference type="AlphaFoldDB" id="A0A9D1VU00"/>
<accession>A0A9D1VU00</accession>
<reference evidence="2" key="2">
    <citation type="submission" date="2021-04" db="EMBL/GenBank/DDBJ databases">
        <authorList>
            <person name="Gilroy R."/>
        </authorList>
    </citation>
    <scope>NUCLEOTIDE SEQUENCE</scope>
    <source>
        <strain evidence="2">26628</strain>
    </source>
</reference>
<feature type="transmembrane region" description="Helical" evidence="1">
    <location>
        <begin position="68"/>
        <end position="94"/>
    </location>
</feature>
<reference evidence="2" key="1">
    <citation type="journal article" date="2021" name="PeerJ">
        <title>Extensive microbial diversity within the chicken gut microbiome revealed by metagenomics and culture.</title>
        <authorList>
            <person name="Gilroy R."/>
            <person name="Ravi A."/>
            <person name="Getino M."/>
            <person name="Pursley I."/>
            <person name="Horton D.L."/>
            <person name="Alikhan N.F."/>
            <person name="Baker D."/>
            <person name="Gharbi K."/>
            <person name="Hall N."/>
            <person name="Watson M."/>
            <person name="Adriaenssens E.M."/>
            <person name="Foster-Nyarko E."/>
            <person name="Jarju S."/>
            <person name="Secka A."/>
            <person name="Antonio M."/>
            <person name="Oren A."/>
            <person name="Chaudhuri R.R."/>
            <person name="La Ragione R."/>
            <person name="Hildebrand F."/>
            <person name="Pallen M.J."/>
        </authorList>
    </citation>
    <scope>NUCLEOTIDE SEQUENCE</scope>
    <source>
        <strain evidence="2">26628</strain>
    </source>
</reference>
<keyword evidence="1" id="KW-0472">Membrane</keyword>
<name>A0A9D1VU00_9FIRM</name>
<proteinExistence type="predicted"/>
<evidence type="ECO:0000256" key="1">
    <source>
        <dbReference type="SAM" id="Phobius"/>
    </source>
</evidence>
<gene>
    <name evidence="2" type="ORF">H9737_02650</name>
</gene>
<organism evidence="2 3">
    <name type="scientific">Candidatus Borkfalkia faecigallinarum</name>
    <dbReference type="NCBI Taxonomy" id="2838509"/>
    <lineage>
        <taxon>Bacteria</taxon>
        <taxon>Bacillati</taxon>
        <taxon>Bacillota</taxon>
        <taxon>Clostridia</taxon>
        <taxon>Christensenellales</taxon>
        <taxon>Christensenellaceae</taxon>
        <taxon>Candidatus Borkfalkia</taxon>
    </lineage>
</organism>
<dbReference type="Proteomes" id="UP000824249">
    <property type="component" value="Unassembled WGS sequence"/>
</dbReference>
<feature type="transmembrane region" description="Helical" evidence="1">
    <location>
        <begin position="129"/>
        <end position="153"/>
    </location>
</feature>
<protein>
    <submittedName>
        <fullName evidence="2">Uncharacterized protein</fullName>
    </submittedName>
</protein>
<sequence>MAKRRFLTLAALCSFILVLFILEPIIISEPWYPWYENADSYIAMGIIAIVDFLLLGLALWLGNTNEKLTLLLPASSVLSFIAGLIIGSVVKYGFFMTVDYVTLGLTAVISVVGFFVVKKDARGKSFFSIIVLSVMGLFGATIFNWVFPMFMAIHP</sequence>
<evidence type="ECO:0000313" key="2">
    <source>
        <dbReference type="EMBL" id="HIX46573.1"/>
    </source>
</evidence>
<keyword evidence="1" id="KW-0812">Transmembrane</keyword>
<comment type="caution">
    <text evidence="2">The sequence shown here is derived from an EMBL/GenBank/DDBJ whole genome shotgun (WGS) entry which is preliminary data.</text>
</comment>
<dbReference type="EMBL" id="DXFD01000045">
    <property type="protein sequence ID" value="HIX46573.1"/>
    <property type="molecule type" value="Genomic_DNA"/>
</dbReference>
<evidence type="ECO:0000313" key="3">
    <source>
        <dbReference type="Proteomes" id="UP000824249"/>
    </source>
</evidence>
<feature type="transmembrane region" description="Helical" evidence="1">
    <location>
        <begin position="100"/>
        <end position="117"/>
    </location>
</feature>